<name>A0A011NXR5_9PROT</name>
<evidence type="ECO:0000256" key="2">
    <source>
        <dbReference type="SAM" id="Phobius"/>
    </source>
</evidence>
<dbReference type="InterPro" id="IPR027417">
    <property type="entry name" value="P-loop_NTPase"/>
</dbReference>
<feature type="transmembrane region" description="Helical" evidence="2">
    <location>
        <begin position="453"/>
        <end position="475"/>
    </location>
</feature>
<dbReference type="PANTHER" id="PTHR36153:SF1">
    <property type="entry name" value="TYPE VI SECRETION SYSTEM COMPONENT TSSM1"/>
    <property type="match status" value="1"/>
</dbReference>
<dbReference type="NCBIfam" id="TIGR03348">
    <property type="entry name" value="VI_IcmF"/>
    <property type="match status" value="1"/>
</dbReference>
<evidence type="ECO:0000313" key="6">
    <source>
        <dbReference type="EMBL" id="EXI69432.1"/>
    </source>
</evidence>
<feature type="transmembrane region" description="Helical" evidence="2">
    <location>
        <begin position="12"/>
        <end position="34"/>
    </location>
</feature>
<keyword evidence="2" id="KW-0472">Membrane</keyword>
<sequence>MKRILRALLHPIVLGTLGLIALSLLIWFVSPLLAIAGHEPFASETVRWLMIGLLVLLVILRLAIRRWRARSSNARLLDGLLGKTSEQAVESPEVATLRQRFEEAVKVLRQSQAQPVKGGALARLRGLGSARYLYQLPWYVFIGAPGAGKTTALVNSGLRFPLADKLGRQELKGVGGTRNCDWWFTDEAVLIDTAGRYTTQDSDHDADREAWLGFLALLRKHRPRQPLNGVLLTVSLGDLLAQSEAAATRHAEALRARVQELYSRLGVRLPIYVLVTKSDLMAGFNEFFSNLGKEARDQVWGFTFPLDETGVEALKALPGQLAALLERLHALLVPRLQEETDLRRRSAISAFDQQFGAVSRLLEAFLAQVLAPSGYDHPLMVRGVYFTSGTQEGNPIDRVMASLGGAFGVERRLLRPEAGSGKSFFLTRLLREVVFAESRLGGANLKWERRRSLIHAAALLSMALLSLLLLFGWTLSYLRNRTYVDEVQASTAAARTIVAQIAGAPQGDPLAILAALDGVRNVTSTASRARDDAPFGMGLGLFQGEKLDAAAEQAYRGLLRDAFFPRISKRIESQLRALDGSNLELAYETLKAYQMLNDPKHFDAEALKAWISFDWERNLPRDATTDQRAALAMHLNNLFADGPVASPVVPDAALVARTREMLLRYTLPNRIYSRLKRQGVGSAFPEFSIEQAAGGGASLVFVRKSGAPLTRGVPGLYTYDGYHKGFDKEVSAVARKLADEETWVLGTAGKTSFALRDTSSIANDVRKLYLADYVRVWEDYLADITLIRSTSLSQSIQMARVLAAPDSPLPRFLRAVARETTLTPKEGQKSVLDQAEEKLAGAKQELGKVLGLGGSDPAAAAAPRQRLESIVDDRFVKIRQLVTGDGKTAPIDGVMQLLNDVYVQLSATETAIRDKVAAPPATSTARVKAESANMPEPLRSMLQQLSSAGTSQSLVATRETLSSAVGTQIGQFCKLAIDGRYPFDRNSIRDVTRDDFARLFGPGGLMDDFFQKNLAPYVDTSTRPWSFRKVQEHSLGNPGNLAQFQRAATIRDVFFRGGGSMQLAFKPIEMDAAISQFTLDLDGQLVRYAHGPQVPQSIQWPGSKGGLSARIQITPPGPGGTSSKATEGVWSLFRLFDRSRVEDFGSPETFRVTFDIDGRSATFEVTASSVQNPFRLRELSEFRCPSDL</sequence>
<organism evidence="6 7">
    <name type="scientific">Candidatus Accumulibacter adjunctus</name>
    <dbReference type="NCBI Taxonomy" id="1454001"/>
    <lineage>
        <taxon>Bacteria</taxon>
        <taxon>Pseudomonadati</taxon>
        <taxon>Pseudomonadota</taxon>
        <taxon>Betaproteobacteria</taxon>
        <taxon>Candidatus Accumulibacter</taxon>
    </lineage>
</organism>
<dbReference type="STRING" id="1454001.AW08_00644"/>
<dbReference type="EMBL" id="JFAX01000002">
    <property type="protein sequence ID" value="EXI69432.1"/>
    <property type="molecule type" value="Genomic_DNA"/>
</dbReference>
<feature type="domain" description="Type VI secretion system IcmF C-terminal" evidence="3">
    <location>
        <begin position="1065"/>
        <end position="1169"/>
    </location>
</feature>
<proteinExistence type="predicted"/>
<keyword evidence="1" id="KW-0175">Coiled coil</keyword>
<dbReference type="InterPro" id="IPR053156">
    <property type="entry name" value="T6SS_TssM-like"/>
</dbReference>
<dbReference type="PATRIC" id="fig|1454001.3.peg.623"/>
<protein>
    <submittedName>
        <fullName evidence="6">Type VI secretion protein IcmF</fullName>
    </submittedName>
</protein>
<dbReference type="Proteomes" id="UP000020218">
    <property type="component" value="Unassembled WGS sequence"/>
</dbReference>
<dbReference type="InterPro" id="IPR009612">
    <property type="entry name" value="IcmF-rel"/>
</dbReference>
<dbReference type="InterPro" id="IPR017731">
    <property type="entry name" value="TssM1-like"/>
</dbReference>
<keyword evidence="2" id="KW-1133">Transmembrane helix</keyword>
<feature type="transmembrane region" description="Helical" evidence="2">
    <location>
        <begin position="46"/>
        <end position="64"/>
    </location>
</feature>
<feature type="domain" description="Type VI secretion system component TssM1 N-terminal" evidence="5">
    <location>
        <begin position="205"/>
        <end position="460"/>
    </location>
</feature>
<evidence type="ECO:0000313" key="7">
    <source>
        <dbReference type="Proteomes" id="UP000020218"/>
    </source>
</evidence>
<evidence type="ECO:0000259" key="5">
    <source>
        <dbReference type="Pfam" id="PF14331"/>
    </source>
</evidence>
<keyword evidence="2" id="KW-0812">Transmembrane</keyword>
<evidence type="ECO:0000256" key="1">
    <source>
        <dbReference type="SAM" id="Coils"/>
    </source>
</evidence>
<dbReference type="PANTHER" id="PTHR36153">
    <property type="entry name" value="INNER MEMBRANE PROTEIN-RELATED"/>
    <property type="match status" value="1"/>
</dbReference>
<evidence type="ECO:0000259" key="4">
    <source>
        <dbReference type="Pfam" id="PF06761"/>
    </source>
</evidence>
<dbReference type="InterPro" id="IPR025743">
    <property type="entry name" value="TssM1_N"/>
</dbReference>
<dbReference type="Pfam" id="PF14331">
    <property type="entry name" value="IcmF-related_N"/>
    <property type="match status" value="1"/>
</dbReference>
<dbReference type="InterPro" id="IPR010623">
    <property type="entry name" value="IcmF_C"/>
</dbReference>
<feature type="domain" description="IcmF-related" evidence="4">
    <location>
        <begin position="513"/>
        <end position="821"/>
    </location>
</feature>
<dbReference type="Pfam" id="PF06744">
    <property type="entry name" value="IcmF_C"/>
    <property type="match status" value="1"/>
</dbReference>
<dbReference type="AlphaFoldDB" id="A0A011NXR5"/>
<dbReference type="SUPFAM" id="SSF52540">
    <property type="entry name" value="P-loop containing nucleoside triphosphate hydrolases"/>
    <property type="match status" value="1"/>
</dbReference>
<keyword evidence="7" id="KW-1185">Reference proteome</keyword>
<gene>
    <name evidence="6" type="ORF">AW08_00644</name>
</gene>
<accession>A0A011NXR5</accession>
<reference evidence="6" key="1">
    <citation type="submission" date="2014-02" db="EMBL/GenBank/DDBJ databases">
        <title>Expanding our view of genomic diversity in Candidatus Accumulibacter clades.</title>
        <authorList>
            <person name="Skennerton C.T."/>
            <person name="Barr J.J."/>
            <person name="Slater F.R."/>
            <person name="Bond P.L."/>
            <person name="Tyson G.W."/>
        </authorList>
    </citation>
    <scope>NUCLEOTIDE SEQUENCE [LARGE SCALE GENOMIC DNA]</scope>
</reference>
<evidence type="ECO:0000259" key="3">
    <source>
        <dbReference type="Pfam" id="PF06744"/>
    </source>
</evidence>
<feature type="coiled-coil region" evidence="1">
    <location>
        <begin position="825"/>
        <end position="852"/>
    </location>
</feature>
<comment type="caution">
    <text evidence="6">The sequence shown here is derived from an EMBL/GenBank/DDBJ whole genome shotgun (WGS) entry which is preliminary data.</text>
</comment>
<dbReference type="Pfam" id="PF06761">
    <property type="entry name" value="IcmF-related"/>
    <property type="match status" value="1"/>
</dbReference>